<sequence>MIDLKAIEENTKNAVEELLEVAKLEKGQIFVVGCSTSEVAGSHIGSSGSLEIGEAIFNGLYPPLKERGIHLAVQCCEHLNRALVVDKEMVEKFNLEQVTVFPHQKAGGSFATYVFHKLENSVMVEHIKAHAGIDIGDALIGMHLKHVAVPVRLKVKTIGEGHVTAARVRPKLIGGERAKYCL</sequence>
<dbReference type="InterPro" id="IPR006340">
    <property type="entry name" value="DUF436"/>
</dbReference>
<dbReference type="PIRSF" id="PIRSF007510">
    <property type="entry name" value="UCP007510"/>
    <property type="match status" value="1"/>
</dbReference>
<dbReference type="Gene3D" id="3.40.50.10360">
    <property type="entry name" value="Hypothetical protein TT1679"/>
    <property type="match status" value="1"/>
</dbReference>
<dbReference type="HAMAP" id="MF_00800">
    <property type="entry name" value="UPF0340"/>
    <property type="match status" value="1"/>
</dbReference>
<dbReference type="SUPFAM" id="SSF110710">
    <property type="entry name" value="TTHA0583/YokD-like"/>
    <property type="match status" value="1"/>
</dbReference>
<comment type="similarity">
    <text evidence="1">Belongs to the UPF0340 family.</text>
</comment>
<dbReference type="Pfam" id="PF04260">
    <property type="entry name" value="DUF436"/>
    <property type="match status" value="1"/>
</dbReference>
<gene>
    <name evidence="2" type="ORF">SAMN00017405_1847</name>
</gene>
<dbReference type="InterPro" id="IPR028345">
    <property type="entry name" value="Antibiotic_NAT-like"/>
</dbReference>
<name>A0A1W1V4B7_DESTI</name>
<evidence type="ECO:0000313" key="3">
    <source>
        <dbReference type="Proteomes" id="UP000192731"/>
    </source>
</evidence>
<dbReference type="AlphaFoldDB" id="A0A1W1V4B7"/>
<dbReference type="STRING" id="656914.SAMN00017405_1847"/>
<reference evidence="2 3" key="1">
    <citation type="submission" date="2017-04" db="EMBL/GenBank/DDBJ databases">
        <authorList>
            <person name="Afonso C.L."/>
            <person name="Miller P.J."/>
            <person name="Scott M.A."/>
            <person name="Spackman E."/>
            <person name="Goraichik I."/>
            <person name="Dimitrov K.M."/>
            <person name="Suarez D.L."/>
            <person name="Swayne D.E."/>
        </authorList>
    </citation>
    <scope>NUCLEOTIDE SEQUENCE [LARGE SCALE GENOMIC DNA]</scope>
    <source>
        <strain evidence="2 3">DSM 11270</strain>
    </source>
</reference>
<evidence type="ECO:0000313" key="2">
    <source>
        <dbReference type="EMBL" id="SMB88188.1"/>
    </source>
</evidence>
<dbReference type="EMBL" id="FWWT01000015">
    <property type="protein sequence ID" value="SMB88188.1"/>
    <property type="molecule type" value="Genomic_DNA"/>
</dbReference>
<dbReference type="Proteomes" id="UP000192731">
    <property type="component" value="Unassembled WGS sequence"/>
</dbReference>
<dbReference type="OrthoDB" id="9803187at2"/>
<proteinExistence type="inferred from homology"/>
<dbReference type="RefSeq" id="WP_084052827.1">
    <property type="nucleotide sequence ID" value="NZ_FWWT01000015.1"/>
</dbReference>
<accession>A0A1W1V4B7</accession>
<keyword evidence="3" id="KW-1185">Reference proteome</keyword>
<protein>
    <recommendedName>
        <fullName evidence="1">UPF0340 protein SAMN00017405_1847</fullName>
    </recommendedName>
</protein>
<evidence type="ECO:0000256" key="1">
    <source>
        <dbReference type="HAMAP-Rule" id="MF_00800"/>
    </source>
</evidence>
<organism evidence="2 3">
    <name type="scientific">Desulfonispora thiosulfatigenes DSM 11270</name>
    <dbReference type="NCBI Taxonomy" id="656914"/>
    <lineage>
        <taxon>Bacteria</taxon>
        <taxon>Bacillati</taxon>
        <taxon>Bacillota</taxon>
        <taxon>Clostridia</taxon>
        <taxon>Eubacteriales</taxon>
        <taxon>Peptococcaceae</taxon>
        <taxon>Desulfonispora</taxon>
    </lineage>
</organism>
<dbReference type="NCBIfam" id="TIGR01440">
    <property type="entry name" value="TIGR01440 family protein"/>
    <property type="match status" value="1"/>
</dbReference>